<name>A0A398B7F8_9BACI</name>
<accession>A0A398B7F8</accession>
<reference evidence="8 9" key="1">
    <citation type="submission" date="2018-08" db="EMBL/GenBank/DDBJ databases">
        <title>Bacillus jemisoniae sp. nov., Bacillus chryseoplanitiae sp. nov., Bacillus resnikiae sp. nov., and Bacillus frankliniae sp. nov., isolated from Viking spacecraft and associated surfaces.</title>
        <authorList>
            <person name="Seuylemezian A."/>
            <person name="Vaishampayan P."/>
        </authorList>
    </citation>
    <scope>NUCLEOTIDE SEQUENCE [LARGE SCALE GENOMIC DNA]</scope>
    <source>
        <strain evidence="8 9">MA001</strain>
    </source>
</reference>
<keyword evidence="4" id="KW-0659">Purine metabolism</keyword>
<evidence type="ECO:0000256" key="6">
    <source>
        <dbReference type="ARBA" id="ARBA00023239"/>
    </source>
</evidence>
<comment type="catalytic activity">
    <reaction evidence="1">
        <text>5-hydroxy-2-oxo-4-ureido-2,5-dihydro-1H-imidazole-5-carboxylate + H(+) = (S)-allantoin + CO2</text>
        <dbReference type="Rhea" id="RHEA:26301"/>
        <dbReference type="ChEBI" id="CHEBI:15378"/>
        <dbReference type="ChEBI" id="CHEBI:15678"/>
        <dbReference type="ChEBI" id="CHEBI:16526"/>
        <dbReference type="ChEBI" id="CHEBI:58639"/>
        <dbReference type="EC" id="4.1.1.97"/>
    </reaction>
</comment>
<comment type="caution">
    <text evidence="8">The sequence shown here is derived from an EMBL/GenBank/DDBJ whole genome shotgun (WGS) entry which is preliminary data.</text>
</comment>
<dbReference type="GO" id="GO:0006144">
    <property type="term" value="P:purine nucleobase metabolic process"/>
    <property type="evidence" value="ECO:0007669"/>
    <property type="project" value="UniProtKB-KW"/>
</dbReference>
<dbReference type="Proteomes" id="UP000266016">
    <property type="component" value="Unassembled WGS sequence"/>
</dbReference>
<dbReference type="InterPro" id="IPR036778">
    <property type="entry name" value="OHCU_decarboxylase_sf"/>
</dbReference>
<evidence type="ECO:0000313" key="8">
    <source>
        <dbReference type="EMBL" id="RID86069.1"/>
    </source>
</evidence>
<evidence type="ECO:0000256" key="3">
    <source>
        <dbReference type="ARBA" id="ARBA00012257"/>
    </source>
</evidence>
<feature type="domain" description="Oxo-4-hydroxy-4-carboxy-5-ureidoimidazoline decarboxylase" evidence="7">
    <location>
        <begin position="8"/>
        <end position="159"/>
    </location>
</feature>
<evidence type="ECO:0000256" key="5">
    <source>
        <dbReference type="ARBA" id="ARBA00022793"/>
    </source>
</evidence>
<dbReference type="NCBIfam" id="TIGR03164">
    <property type="entry name" value="UHCUDC"/>
    <property type="match status" value="1"/>
</dbReference>
<protein>
    <recommendedName>
        <fullName evidence="3">2-oxo-4-hydroxy-4-carboxy-5-ureidoimidazoline decarboxylase</fullName>
        <ecNumber evidence="3">4.1.1.97</ecNumber>
    </recommendedName>
</protein>
<dbReference type="GO" id="GO:0000255">
    <property type="term" value="P:allantoin metabolic process"/>
    <property type="evidence" value="ECO:0007669"/>
    <property type="project" value="InterPro"/>
</dbReference>
<evidence type="ECO:0000256" key="4">
    <source>
        <dbReference type="ARBA" id="ARBA00022631"/>
    </source>
</evidence>
<keyword evidence="5" id="KW-0210">Decarboxylase</keyword>
<dbReference type="UniPathway" id="UPA00394">
    <property type="reaction ID" value="UER00652"/>
</dbReference>
<dbReference type="InterPro" id="IPR017580">
    <property type="entry name" value="OHCU_decarboxylase-1"/>
</dbReference>
<keyword evidence="9" id="KW-1185">Reference proteome</keyword>
<evidence type="ECO:0000256" key="2">
    <source>
        <dbReference type="ARBA" id="ARBA00004754"/>
    </source>
</evidence>
<dbReference type="Pfam" id="PF09349">
    <property type="entry name" value="OHCU_decarbox"/>
    <property type="match status" value="1"/>
</dbReference>
<dbReference type="InterPro" id="IPR018020">
    <property type="entry name" value="OHCU_decarboxylase"/>
</dbReference>
<dbReference type="SUPFAM" id="SSF158694">
    <property type="entry name" value="UraD-Like"/>
    <property type="match status" value="1"/>
</dbReference>
<sequence>MLTLETVNQASQEEFVQLFGDLFEHSAWIAEKAYDTKPFSSFQEMHQHMVNIVKNASTREKLTLIQAHPSLGDKVQMSQNSINEQQGAGLQDLTPAEYENFLTLNQHYQSKFGFPFIIAVRGKDKHQIYEAMNTRINNPTEVEFETALLQIYQIAKLRLLEKMTMKTEAAEAANNNLTNKERL</sequence>
<dbReference type="GO" id="GO:0019628">
    <property type="term" value="P:urate catabolic process"/>
    <property type="evidence" value="ECO:0007669"/>
    <property type="project" value="UniProtKB-UniPathway"/>
</dbReference>
<dbReference type="PANTHER" id="PTHR43466">
    <property type="entry name" value="2-OXO-4-HYDROXY-4-CARBOXY-5-UREIDOIMIDAZOLINE DECARBOXYLASE-RELATED"/>
    <property type="match status" value="1"/>
</dbReference>
<dbReference type="GO" id="GO:0051997">
    <property type="term" value="F:2-oxo-4-hydroxy-4-carboxy-5-ureidoimidazoline decarboxylase activity"/>
    <property type="evidence" value="ECO:0007669"/>
    <property type="project" value="UniProtKB-EC"/>
</dbReference>
<evidence type="ECO:0000259" key="7">
    <source>
        <dbReference type="Pfam" id="PF09349"/>
    </source>
</evidence>
<dbReference type="AlphaFoldDB" id="A0A398B7F8"/>
<dbReference type="PANTHER" id="PTHR43466:SF1">
    <property type="entry name" value="2-OXO-4-HYDROXY-4-CARBOXY-5-UREIDOIMIDAZOLINE DECARBOXYLASE-RELATED"/>
    <property type="match status" value="1"/>
</dbReference>
<comment type="pathway">
    <text evidence="2">Purine metabolism; urate degradation; (S)-allantoin from urate: step 3/3.</text>
</comment>
<dbReference type="RefSeq" id="WP_119117007.1">
    <property type="nucleotide sequence ID" value="NZ_QWVS01000016.1"/>
</dbReference>
<organism evidence="8 9">
    <name type="scientific">Peribacillus asahii</name>
    <dbReference type="NCBI Taxonomy" id="228899"/>
    <lineage>
        <taxon>Bacteria</taxon>
        <taxon>Bacillati</taxon>
        <taxon>Bacillota</taxon>
        <taxon>Bacilli</taxon>
        <taxon>Bacillales</taxon>
        <taxon>Bacillaceae</taxon>
        <taxon>Peribacillus</taxon>
    </lineage>
</organism>
<dbReference type="EMBL" id="QWVS01000016">
    <property type="protein sequence ID" value="RID86069.1"/>
    <property type="molecule type" value="Genomic_DNA"/>
</dbReference>
<evidence type="ECO:0000256" key="1">
    <source>
        <dbReference type="ARBA" id="ARBA00001163"/>
    </source>
</evidence>
<keyword evidence="6 8" id="KW-0456">Lyase</keyword>
<proteinExistence type="predicted"/>
<gene>
    <name evidence="8" type="primary">uraD</name>
    <name evidence="8" type="ORF">D1953_09825</name>
</gene>
<dbReference type="Gene3D" id="1.10.3330.10">
    <property type="entry name" value="Oxo-4-hydroxy-4-carboxy-5-ureidoimidazoline decarboxylase"/>
    <property type="match status" value="1"/>
</dbReference>
<dbReference type="EC" id="4.1.1.97" evidence="3"/>
<evidence type="ECO:0000313" key="9">
    <source>
        <dbReference type="Proteomes" id="UP000266016"/>
    </source>
</evidence>